<dbReference type="InterPro" id="IPR014710">
    <property type="entry name" value="RmlC-like_jellyroll"/>
</dbReference>
<dbReference type="PROSITE" id="PS01124">
    <property type="entry name" value="HTH_ARAC_FAMILY_2"/>
    <property type="match status" value="1"/>
</dbReference>
<dbReference type="InterPro" id="IPR018060">
    <property type="entry name" value="HTH_AraC"/>
</dbReference>
<evidence type="ECO:0000256" key="2">
    <source>
        <dbReference type="ARBA" id="ARBA00023125"/>
    </source>
</evidence>
<gene>
    <name evidence="5" type="ORF">JCM9152_1635</name>
</gene>
<evidence type="ECO:0000313" key="5">
    <source>
        <dbReference type="EMBL" id="GAE30234.1"/>
    </source>
</evidence>
<dbReference type="STRING" id="1236971.JCM9152_1635"/>
<dbReference type="Proteomes" id="UP000018895">
    <property type="component" value="Unassembled WGS sequence"/>
</dbReference>
<dbReference type="AlphaFoldDB" id="W4QFV5"/>
<dbReference type="PANTHER" id="PTHR43280">
    <property type="entry name" value="ARAC-FAMILY TRANSCRIPTIONAL REGULATOR"/>
    <property type="match status" value="1"/>
</dbReference>
<keyword evidence="2" id="KW-0238">DNA-binding</keyword>
<dbReference type="GO" id="GO:0043565">
    <property type="term" value="F:sequence-specific DNA binding"/>
    <property type="evidence" value="ECO:0007669"/>
    <property type="project" value="InterPro"/>
</dbReference>
<accession>W4QFV5</accession>
<dbReference type="RefSeq" id="WP_035342717.1">
    <property type="nucleotide sequence ID" value="NZ_BAUU01000010.1"/>
</dbReference>
<dbReference type="InterPro" id="IPR003313">
    <property type="entry name" value="AraC-bd"/>
</dbReference>
<dbReference type="Pfam" id="PF12833">
    <property type="entry name" value="HTH_18"/>
    <property type="match status" value="1"/>
</dbReference>
<dbReference type="PRINTS" id="PR00032">
    <property type="entry name" value="HTHARAC"/>
</dbReference>
<dbReference type="SUPFAM" id="SSF51215">
    <property type="entry name" value="Regulatory protein AraC"/>
    <property type="match status" value="1"/>
</dbReference>
<dbReference type="InterPro" id="IPR009057">
    <property type="entry name" value="Homeodomain-like_sf"/>
</dbReference>
<proteinExistence type="predicted"/>
<dbReference type="PANTHER" id="PTHR43280:SF28">
    <property type="entry name" value="HTH-TYPE TRANSCRIPTIONAL ACTIVATOR RHAS"/>
    <property type="match status" value="1"/>
</dbReference>
<dbReference type="Pfam" id="PF02311">
    <property type="entry name" value="AraC_binding"/>
    <property type="match status" value="1"/>
</dbReference>
<dbReference type="SUPFAM" id="SSF46689">
    <property type="entry name" value="Homeodomain-like"/>
    <property type="match status" value="2"/>
</dbReference>
<dbReference type="InterPro" id="IPR020449">
    <property type="entry name" value="Tscrpt_reg_AraC-type_HTH"/>
</dbReference>
<feature type="domain" description="HTH araC/xylS-type" evidence="4">
    <location>
        <begin position="180"/>
        <end position="278"/>
    </location>
</feature>
<dbReference type="InterPro" id="IPR037923">
    <property type="entry name" value="HTH-like"/>
</dbReference>
<evidence type="ECO:0000313" key="6">
    <source>
        <dbReference type="Proteomes" id="UP000018895"/>
    </source>
</evidence>
<keyword evidence="6" id="KW-1185">Reference proteome</keyword>
<sequence length="281" mass="32855">MIVRKKIPSDVNFPFILIDQDTKKPEQELPSHLHDWHELIYIHKGKGEFYIHNRSFKVMSGDFVIIPQNTVHFSNPDATELITSTIIYFDPHLLEYPQCIDKPTCLNMLNNQVDFIYTISPEQALTFEHILHQIKEEMTLKKIDYKMAITLLLHMLLLSIYRHTIPTKGHVDTSPVPWLNESINHISSHFQSSLSLTFLAKQASVSPPHYSREFKRQMGVNVKEFIITKRISYVKKELRESHDTVETIAKKAGFQSMPYFFRTFNKYTGTTPNSFRKRTSL</sequence>
<dbReference type="OrthoDB" id="8737373at2"/>
<dbReference type="SMART" id="SM00342">
    <property type="entry name" value="HTH_ARAC"/>
    <property type="match status" value="1"/>
</dbReference>
<evidence type="ECO:0000256" key="1">
    <source>
        <dbReference type="ARBA" id="ARBA00023015"/>
    </source>
</evidence>
<organism evidence="5 6">
    <name type="scientific">Halalkalibacter hemicellulosilyticusJCM 9152</name>
    <dbReference type="NCBI Taxonomy" id="1236971"/>
    <lineage>
        <taxon>Bacteria</taxon>
        <taxon>Bacillati</taxon>
        <taxon>Bacillota</taxon>
        <taxon>Bacilli</taxon>
        <taxon>Bacillales</taxon>
        <taxon>Bacillaceae</taxon>
        <taxon>Halalkalibacter</taxon>
    </lineage>
</organism>
<evidence type="ECO:0000259" key="4">
    <source>
        <dbReference type="PROSITE" id="PS01124"/>
    </source>
</evidence>
<reference evidence="5" key="1">
    <citation type="journal article" date="2014" name="Genome Announc.">
        <title>Draft Genome Sequences of Three Alkaliphilic Bacillus Strains, Bacillus wakoensis JCM 9140T, Bacillus akibai JCM 9157T, and Bacillus hemicellulosilyticus JCM 9152T.</title>
        <authorList>
            <person name="Yuki M."/>
            <person name="Oshima K."/>
            <person name="Suda W."/>
            <person name="Oshida Y."/>
            <person name="Kitamura K."/>
            <person name="Iida T."/>
            <person name="Hattori M."/>
            <person name="Ohkuma M."/>
        </authorList>
    </citation>
    <scope>NUCLEOTIDE SEQUENCE [LARGE SCALE GENOMIC DNA]</scope>
    <source>
        <strain evidence="5">JCM 9152</strain>
    </source>
</reference>
<evidence type="ECO:0000256" key="3">
    <source>
        <dbReference type="ARBA" id="ARBA00023163"/>
    </source>
</evidence>
<comment type="caution">
    <text evidence="5">The sequence shown here is derived from an EMBL/GenBank/DDBJ whole genome shotgun (WGS) entry which is preliminary data.</text>
</comment>
<dbReference type="GO" id="GO:0003700">
    <property type="term" value="F:DNA-binding transcription factor activity"/>
    <property type="evidence" value="ECO:0007669"/>
    <property type="project" value="InterPro"/>
</dbReference>
<name>W4QFV5_9BACI</name>
<dbReference type="Gene3D" id="2.60.120.10">
    <property type="entry name" value="Jelly Rolls"/>
    <property type="match status" value="1"/>
</dbReference>
<protein>
    <recommendedName>
        <fullName evidence="4">HTH araC/xylS-type domain-containing protein</fullName>
    </recommendedName>
</protein>
<keyword evidence="3" id="KW-0804">Transcription</keyword>
<dbReference type="Gene3D" id="1.10.10.60">
    <property type="entry name" value="Homeodomain-like"/>
    <property type="match status" value="2"/>
</dbReference>
<keyword evidence="1" id="KW-0805">Transcription regulation</keyword>
<dbReference type="EMBL" id="BAUU01000010">
    <property type="protein sequence ID" value="GAE30234.1"/>
    <property type="molecule type" value="Genomic_DNA"/>
</dbReference>